<dbReference type="CDD" id="cd06171">
    <property type="entry name" value="Sigma70_r4"/>
    <property type="match status" value="1"/>
</dbReference>
<keyword evidence="2" id="KW-0805">Transcription regulation</keyword>
<evidence type="ECO:0000256" key="1">
    <source>
        <dbReference type="ARBA" id="ARBA00010641"/>
    </source>
</evidence>
<accession>A0ABW9QSR9</accession>
<dbReference type="InterPro" id="IPR007627">
    <property type="entry name" value="RNA_pol_sigma70_r2"/>
</dbReference>
<dbReference type="Gene3D" id="1.10.10.10">
    <property type="entry name" value="Winged helix-like DNA-binding domain superfamily/Winged helix DNA-binding domain"/>
    <property type="match status" value="1"/>
</dbReference>
<evidence type="ECO:0000313" key="10">
    <source>
        <dbReference type="Proteomes" id="UP000437736"/>
    </source>
</evidence>
<keyword evidence="3" id="KW-0731">Sigma factor</keyword>
<dbReference type="InterPro" id="IPR013324">
    <property type="entry name" value="RNA_pol_sigma_r3/r4-like"/>
</dbReference>
<dbReference type="InterPro" id="IPR013249">
    <property type="entry name" value="RNA_pol_sigma70_r4_t2"/>
</dbReference>
<dbReference type="PANTHER" id="PTHR43133:SF8">
    <property type="entry name" value="RNA POLYMERASE SIGMA FACTOR HI_1459-RELATED"/>
    <property type="match status" value="1"/>
</dbReference>
<proteinExistence type="inferred from homology"/>
<evidence type="ECO:0000313" key="9">
    <source>
        <dbReference type="EMBL" id="MST32875.1"/>
    </source>
</evidence>
<evidence type="ECO:0000256" key="6">
    <source>
        <dbReference type="SAM" id="MobiDB-lite"/>
    </source>
</evidence>
<evidence type="ECO:0000256" key="4">
    <source>
        <dbReference type="ARBA" id="ARBA00023125"/>
    </source>
</evidence>
<dbReference type="InterPro" id="IPR014284">
    <property type="entry name" value="RNA_pol_sigma-70_dom"/>
</dbReference>
<gene>
    <name evidence="9" type="ORF">GHK86_09105</name>
</gene>
<evidence type="ECO:0000259" key="8">
    <source>
        <dbReference type="Pfam" id="PF08281"/>
    </source>
</evidence>
<dbReference type="InterPro" id="IPR039425">
    <property type="entry name" value="RNA_pol_sigma-70-like"/>
</dbReference>
<dbReference type="Proteomes" id="UP000437736">
    <property type="component" value="Unassembled WGS sequence"/>
</dbReference>
<dbReference type="Pfam" id="PF08281">
    <property type="entry name" value="Sigma70_r4_2"/>
    <property type="match status" value="1"/>
</dbReference>
<dbReference type="Gene3D" id="1.10.1740.10">
    <property type="match status" value="1"/>
</dbReference>
<comment type="similarity">
    <text evidence="1">Belongs to the sigma-70 factor family. ECF subfamily.</text>
</comment>
<keyword evidence="4" id="KW-0238">DNA-binding</keyword>
<dbReference type="Pfam" id="PF04542">
    <property type="entry name" value="Sigma70_r2"/>
    <property type="match status" value="1"/>
</dbReference>
<keyword evidence="5" id="KW-0804">Transcription</keyword>
<dbReference type="InterPro" id="IPR036388">
    <property type="entry name" value="WH-like_DNA-bd_sf"/>
</dbReference>
<feature type="domain" description="RNA polymerase sigma-70 region 2" evidence="7">
    <location>
        <begin position="46"/>
        <end position="114"/>
    </location>
</feature>
<feature type="region of interest" description="Disordered" evidence="6">
    <location>
        <begin position="1"/>
        <end position="21"/>
    </location>
</feature>
<keyword evidence="10" id="KW-1185">Reference proteome</keyword>
<dbReference type="PANTHER" id="PTHR43133">
    <property type="entry name" value="RNA POLYMERASE ECF-TYPE SIGMA FACTO"/>
    <property type="match status" value="1"/>
</dbReference>
<evidence type="ECO:0000256" key="5">
    <source>
        <dbReference type="ARBA" id="ARBA00023163"/>
    </source>
</evidence>
<dbReference type="SUPFAM" id="SSF88946">
    <property type="entry name" value="Sigma2 domain of RNA polymerase sigma factors"/>
    <property type="match status" value="1"/>
</dbReference>
<organism evidence="9 10">
    <name type="scientific">Acidiferrimicrobium australe</name>
    <dbReference type="NCBI Taxonomy" id="2664430"/>
    <lineage>
        <taxon>Bacteria</taxon>
        <taxon>Bacillati</taxon>
        <taxon>Actinomycetota</taxon>
        <taxon>Acidimicrobiia</taxon>
        <taxon>Acidimicrobiales</taxon>
        <taxon>Acidimicrobiaceae</taxon>
        <taxon>Acidiferrimicrobium</taxon>
    </lineage>
</organism>
<dbReference type="SUPFAM" id="SSF88659">
    <property type="entry name" value="Sigma3 and sigma4 domains of RNA polymerase sigma factors"/>
    <property type="match status" value="1"/>
</dbReference>
<evidence type="ECO:0000256" key="3">
    <source>
        <dbReference type="ARBA" id="ARBA00023082"/>
    </source>
</evidence>
<feature type="domain" description="RNA polymerase sigma factor 70 region 4 type 2" evidence="8">
    <location>
        <begin position="138"/>
        <end position="190"/>
    </location>
</feature>
<evidence type="ECO:0000256" key="2">
    <source>
        <dbReference type="ARBA" id="ARBA00023015"/>
    </source>
</evidence>
<protein>
    <submittedName>
        <fullName evidence="9">Sigma-70 family RNA polymerase sigma factor</fullName>
    </submittedName>
</protein>
<name>A0ABW9QSR9_9ACTN</name>
<dbReference type="NCBIfam" id="TIGR02937">
    <property type="entry name" value="sigma70-ECF"/>
    <property type="match status" value="1"/>
</dbReference>
<evidence type="ECO:0000259" key="7">
    <source>
        <dbReference type="Pfam" id="PF04542"/>
    </source>
</evidence>
<dbReference type="InterPro" id="IPR013325">
    <property type="entry name" value="RNA_pol_sigma_r2"/>
</dbReference>
<dbReference type="EMBL" id="WJHE01000417">
    <property type="protein sequence ID" value="MST32875.1"/>
    <property type="molecule type" value="Genomic_DNA"/>
</dbReference>
<sequence length="204" mass="22034">MRPRRQRAPGRGVAGQDHRYTPRIASDDEPLVAEARSGDTRALEALLRRHQDRLFAVCRRLTGSDADAADALQNALIAVVRGLPRFDGRSSFATWSYRIAVNASLDELRSRARRPEPGALADDGPSVADRSDGVAARLDVDAALLRLAPEFRAAVVLRDVCELDYAEIAEVLDVPPGTVRSRIARGRAALVSLLGGRPEPVGAP</sequence>
<reference evidence="9 10" key="1">
    <citation type="submission" date="2019-11" db="EMBL/GenBank/DDBJ databases">
        <title>Acidiferrimicrobium australis gen. nov., sp. nov., an acidophilic and obligately heterotrophic, member of the Actinobacteria that catalyses dissimilatory oxido- reduction of iron isolated from metal-rich acidic water in Chile.</title>
        <authorList>
            <person name="Gonzalez D."/>
            <person name="Huber K."/>
            <person name="Hedrich S."/>
            <person name="Rojas-Villalobos C."/>
            <person name="Quatrini R."/>
            <person name="Dinamarca M.A."/>
            <person name="Schwarz A."/>
            <person name="Canales C."/>
            <person name="Nancucheo I."/>
        </authorList>
    </citation>
    <scope>NUCLEOTIDE SEQUENCE [LARGE SCALE GENOMIC DNA]</scope>
    <source>
        <strain evidence="9 10">USS-CCA1</strain>
    </source>
</reference>
<comment type="caution">
    <text evidence="9">The sequence shown here is derived from an EMBL/GenBank/DDBJ whole genome shotgun (WGS) entry which is preliminary data.</text>
</comment>